<dbReference type="SUPFAM" id="SSF53335">
    <property type="entry name" value="S-adenosyl-L-methionine-dependent methyltransferases"/>
    <property type="match status" value="1"/>
</dbReference>
<dbReference type="PANTHER" id="PTHR12829:SF4">
    <property type="entry name" value="N(6)-ADENINE-SPECIFIC METHYLTRANSFERASE METTL4"/>
    <property type="match status" value="1"/>
</dbReference>
<keyword evidence="2" id="KW-1133">Transmembrane helix</keyword>
<dbReference type="GO" id="GO:0003676">
    <property type="term" value="F:nucleic acid binding"/>
    <property type="evidence" value="ECO:0007669"/>
    <property type="project" value="InterPro"/>
</dbReference>
<dbReference type="PROSITE" id="PS00092">
    <property type="entry name" value="N6_MTASE"/>
    <property type="match status" value="1"/>
</dbReference>
<dbReference type="PANTHER" id="PTHR12829">
    <property type="entry name" value="N6-ADENOSINE-METHYLTRANSFERASE"/>
    <property type="match status" value="1"/>
</dbReference>
<dbReference type="Proteomes" id="UP000694523">
    <property type="component" value="Unplaced"/>
</dbReference>
<organism evidence="3 4">
    <name type="scientific">Neogobius melanostomus</name>
    <name type="common">round goby</name>
    <dbReference type="NCBI Taxonomy" id="47308"/>
    <lineage>
        <taxon>Eukaryota</taxon>
        <taxon>Metazoa</taxon>
        <taxon>Chordata</taxon>
        <taxon>Craniata</taxon>
        <taxon>Vertebrata</taxon>
        <taxon>Euteleostomi</taxon>
        <taxon>Actinopterygii</taxon>
        <taxon>Neopterygii</taxon>
        <taxon>Teleostei</taxon>
        <taxon>Neoteleostei</taxon>
        <taxon>Acanthomorphata</taxon>
        <taxon>Gobiaria</taxon>
        <taxon>Gobiiformes</taxon>
        <taxon>Gobioidei</taxon>
        <taxon>Gobiidae</taxon>
        <taxon>Benthophilinae</taxon>
        <taxon>Neogobiini</taxon>
        <taxon>Neogobius</taxon>
    </lineage>
</organism>
<dbReference type="PROSITE" id="PS51143">
    <property type="entry name" value="MT_A70"/>
    <property type="match status" value="1"/>
</dbReference>
<reference evidence="3" key="1">
    <citation type="submission" date="2025-08" db="UniProtKB">
        <authorList>
            <consortium name="Ensembl"/>
        </authorList>
    </citation>
    <scope>IDENTIFICATION</scope>
</reference>
<sequence>MSVVFQSSLGWVVDPCSLIDQSYSRCIRWSEKHKEPVQCNFKRQCFKTIISHINEKKCEAVNAGNVVISCKQAKNSIKAKLISKISMKRLIIHYVFTQVRTVILEGTLSLVASARACEYLNTNEECTPEDTVTFPESGLSALCEMAKQLPLVDNEESDTSAQALDGRSTLDLDLFSRMTENRSSSALVVTLMGQEYLIPAHSAFLLSDFTRLQPLIHCNYGAKFDLIVIDPPWENKSVKRSRRYDSLPSSQLKKLPIPLLASSDCLVVTWVTNRPSHLRFVRDDLYPHWGVEVITEWFWVKVTTSGQFVFPLDSEHKKPYEVMVLGRFVYYYFMPYCILDFFFVCVQFDTRMSMSF</sequence>
<dbReference type="Ensembl" id="ENSNMLT00000030757.1">
    <property type="protein sequence ID" value="ENSNMLP00000027533.1"/>
    <property type="gene ID" value="ENSNMLG00000017548.1"/>
</dbReference>
<evidence type="ECO:0000256" key="2">
    <source>
        <dbReference type="SAM" id="Phobius"/>
    </source>
</evidence>
<comment type="similarity">
    <text evidence="1">Belongs to the MT-A70-like family.</text>
</comment>
<reference evidence="3" key="2">
    <citation type="submission" date="2025-09" db="UniProtKB">
        <authorList>
            <consortium name="Ensembl"/>
        </authorList>
    </citation>
    <scope>IDENTIFICATION</scope>
</reference>
<name>A0A8C6TYB0_9GOBI</name>
<dbReference type="GO" id="GO:0008173">
    <property type="term" value="F:RNA methyltransferase activity"/>
    <property type="evidence" value="ECO:0007669"/>
    <property type="project" value="TreeGrafter"/>
</dbReference>
<feature type="transmembrane region" description="Helical" evidence="2">
    <location>
        <begin position="328"/>
        <end position="348"/>
    </location>
</feature>
<accession>A0A8C6TYB0</accession>
<dbReference type="InterPro" id="IPR029063">
    <property type="entry name" value="SAM-dependent_MTases_sf"/>
</dbReference>
<protein>
    <submittedName>
        <fullName evidence="3">Methyltransferase like 4</fullName>
    </submittedName>
</protein>
<keyword evidence="4" id="KW-1185">Reference proteome</keyword>
<dbReference type="GO" id="GO:0005634">
    <property type="term" value="C:nucleus"/>
    <property type="evidence" value="ECO:0007669"/>
    <property type="project" value="TreeGrafter"/>
</dbReference>
<evidence type="ECO:0000256" key="1">
    <source>
        <dbReference type="PROSITE-ProRule" id="PRU00489"/>
    </source>
</evidence>
<dbReference type="GO" id="GO:0005829">
    <property type="term" value="C:cytosol"/>
    <property type="evidence" value="ECO:0007669"/>
    <property type="project" value="TreeGrafter"/>
</dbReference>
<dbReference type="Pfam" id="PF05063">
    <property type="entry name" value="MT-A70"/>
    <property type="match status" value="1"/>
</dbReference>
<evidence type="ECO:0000313" key="3">
    <source>
        <dbReference type="Ensembl" id="ENSNMLP00000027533.1"/>
    </source>
</evidence>
<keyword evidence="2" id="KW-0472">Membrane</keyword>
<proteinExistence type="inferred from homology"/>
<keyword evidence="2" id="KW-0812">Transmembrane</keyword>
<evidence type="ECO:0000313" key="4">
    <source>
        <dbReference type="Proteomes" id="UP000694523"/>
    </source>
</evidence>
<dbReference type="AlphaFoldDB" id="A0A8C6TYB0"/>
<dbReference type="GO" id="GO:0032259">
    <property type="term" value="P:methylation"/>
    <property type="evidence" value="ECO:0007669"/>
    <property type="project" value="InterPro"/>
</dbReference>
<dbReference type="InterPro" id="IPR007757">
    <property type="entry name" value="MT-A70-like"/>
</dbReference>
<dbReference type="InterPro" id="IPR002052">
    <property type="entry name" value="DNA_methylase_N6_adenine_CS"/>
</dbReference>
<dbReference type="GO" id="GO:0009007">
    <property type="term" value="F:site-specific DNA-methyltransferase (adenine-specific) activity"/>
    <property type="evidence" value="ECO:0007669"/>
    <property type="project" value="TreeGrafter"/>
</dbReference>